<evidence type="ECO:0000256" key="1">
    <source>
        <dbReference type="SAM" id="MobiDB-lite"/>
    </source>
</evidence>
<gene>
    <name evidence="2" type="ORF">J7S20_07520</name>
</gene>
<dbReference type="EMBL" id="JAGRQC010000002">
    <property type="protein sequence ID" value="MBR0552350.1"/>
    <property type="molecule type" value="Genomic_DNA"/>
</dbReference>
<reference evidence="2" key="1">
    <citation type="submission" date="2021-04" db="EMBL/GenBank/DDBJ databases">
        <title>Ouciella asimina sp. nov., isolated from the surface seawater in the hydrothermal field of Okinawa Trough.</title>
        <authorList>
            <person name="Shuang W."/>
        </authorList>
    </citation>
    <scope>NUCLEOTIDE SEQUENCE</scope>
    <source>
        <strain evidence="2">LXI357</strain>
    </source>
</reference>
<proteinExistence type="predicted"/>
<dbReference type="InterPro" id="IPR010342">
    <property type="entry name" value="DUF938"/>
</dbReference>
<organism evidence="2 3">
    <name type="scientific">Stakelama marina</name>
    <dbReference type="NCBI Taxonomy" id="2826939"/>
    <lineage>
        <taxon>Bacteria</taxon>
        <taxon>Pseudomonadati</taxon>
        <taxon>Pseudomonadota</taxon>
        <taxon>Alphaproteobacteria</taxon>
        <taxon>Sphingomonadales</taxon>
        <taxon>Sphingomonadaceae</taxon>
        <taxon>Stakelama</taxon>
    </lineage>
</organism>
<dbReference type="SUPFAM" id="SSF53335">
    <property type="entry name" value="S-adenosyl-L-methionine-dependent methyltransferases"/>
    <property type="match status" value="1"/>
</dbReference>
<dbReference type="RefSeq" id="WP_284054037.1">
    <property type="nucleotide sequence ID" value="NZ_JAGRQC010000002.1"/>
</dbReference>
<evidence type="ECO:0000313" key="3">
    <source>
        <dbReference type="Proteomes" id="UP000676996"/>
    </source>
</evidence>
<name>A0A8T4ICR3_9SPHN</name>
<dbReference type="AlphaFoldDB" id="A0A8T4ICR3"/>
<dbReference type="Pfam" id="PF06080">
    <property type="entry name" value="DUF938"/>
    <property type="match status" value="1"/>
</dbReference>
<evidence type="ECO:0000313" key="2">
    <source>
        <dbReference type="EMBL" id="MBR0552350.1"/>
    </source>
</evidence>
<dbReference type="InterPro" id="IPR029063">
    <property type="entry name" value="SAM-dependent_MTases_sf"/>
</dbReference>
<accession>A0A8T4ICR3</accession>
<dbReference type="PANTHER" id="PTHR20974">
    <property type="entry name" value="UPF0585 PROTEIN CG18661"/>
    <property type="match status" value="1"/>
</dbReference>
<dbReference type="Gene3D" id="3.40.50.150">
    <property type="entry name" value="Vaccinia Virus protein VP39"/>
    <property type="match status" value="1"/>
</dbReference>
<dbReference type="PANTHER" id="PTHR20974:SF0">
    <property type="entry name" value="UPF0585 PROTEIN CG18661"/>
    <property type="match status" value="1"/>
</dbReference>
<feature type="region of interest" description="Disordered" evidence="1">
    <location>
        <begin position="1"/>
        <end position="21"/>
    </location>
</feature>
<sequence>MSEPKPWIAAEQGGEARKHAPATLRNREAIADVLTTHLPDRGTVLEIASGSGEHCAFFAERFPALNWQPSDPEPSARISIASWCAGLANVAQPLALDASSKDWPVDRADAVLCINMVHISPWQATLGLMEGAAQVLSPGAPLILYGPYRREGVETAPSNEAFDASLRSRDPRWGLRDLGAVTAAANEQGFALDEVIEMPANNLAVIYRR</sequence>
<protein>
    <submittedName>
        <fullName evidence="2">DUF938 domain-containing protein</fullName>
    </submittedName>
</protein>
<comment type="caution">
    <text evidence="2">The sequence shown here is derived from an EMBL/GenBank/DDBJ whole genome shotgun (WGS) entry which is preliminary data.</text>
</comment>
<dbReference type="Proteomes" id="UP000676996">
    <property type="component" value="Unassembled WGS sequence"/>
</dbReference>
<keyword evidence="3" id="KW-1185">Reference proteome</keyword>